<dbReference type="Proteomes" id="UP001524478">
    <property type="component" value="Unassembled WGS sequence"/>
</dbReference>
<sequence length="49" mass="5964">MENTKINGMNRELFIQLAFCRAYEIEFNSDEYHRMDNLDYSNDDNYCCL</sequence>
<proteinExistence type="predicted"/>
<evidence type="ECO:0000313" key="2">
    <source>
        <dbReference type="Proteomes" id="UP001524478"/>
    </source>
</evidence>
<keyword evidence="2" id="KW-1185">Reference proteome</keyword>
<name>A0ABT1SEI4_9FIRM</name>
<accession>A0ABT1SEI4</accession>
<dbReference type="RefSeq" id="WP_256312479.1">
    <property type="nucleotide sequence ID" value="NZ_JANGAC010000016.1"/>
</dbReference>
<protein>
    <submittedName>
        <fullName evidence="1">Uncharacterized protein</fullName>
    </submittedName>
</protein>
<reference evidence="1 2" key="1">
    <citation type="submission" date="2022-06" db="EMBL/GenBank/DDBJ databases">
        <title>Isolation of gut microbiota from human fecal samples.</title>
        <authorList>
            <person name="Pamer E.G."/>
            <person name="Barat B."/>
            <person name="Waligurski E."/>
            <person name="Medina S."/>
            <person name="Paddock L."/>
            <person name="Mostad J."/>
        </authorList>
    </citation>
    <scope>NUCLEOTIDE SEQUENCE [LARGE SCALE GENOMIC DNA]</scope>
    <source>
        <strain evidence="1 2">DFI.7.95</strain>
    </source>
</reference>
<dbReference type="EMBL" id="JANGAC010000016">
    <property type="protein sequence ID" value="MCQ4924889.1"/>
    <property type="molecule type" value="Genomic_DNA"/>
</dbReference>
<organism evidence="1 2">
    <name type="scientific">Tissierella carlieri</name>
    <dbReference type="NCBI Taxonomy" id="689904"/>
    <lineage>
        <taxon>Bacteria</taxon>
        <taxon>Bacillati</taxon>
        <taxon>Bacillota</taxon>
        <taxon>Tissierellia</taxon>
        <taxon>Tissierellales</taxon>
        <taxon>Tissierellaceae</taxon>
        <taxon>Tissierella</taxon>
    </lineage>
</organism>
<evidence type="ECO:0000313" key="1">
    <source>
        <dbReference type="EMBL" id="MCQ4924889.1"/>
    </source>
</evidence>
<comment type="caution">
    <text evidence="1">The sequence shown here is derived from an EMBL/GenBank/DDBJ whole genome shotgun (WGS) entry which is preliminary data.</text>
</comment>
<gene>
    <name evidence="1" type="ORF">NE686_17435</name>
</gene>